<evidence type="ECO:0000256" key="1">
    <source>
        <dbReference type="SAM" id="MobiDB-lite"/>
    </source>
</evidence>
<accession>A0A8K0I173</accession>
<proteinExistence type="predicted"/>
<keyword evidence="3" id="KW-1185">Reference proteome</keyword>
<reference evidence="2" key="2">
    <citation type="submission" date="2019-07" db="EMBL/GenBank/DDBJ databases">
        <authorList>
            <person name="Yang Y."/>
            <person name="Bocs S."/>
            <person name="Baudouin L."/>
        </authorList>
    </citation>
    <scope>NUCLEOTIDE SEQUENCE</scope>
    <source>
        <tissue evidence="2">Spear leaf of Hainan Tall coconut</tissue>
    </source>
</reference>
<feature type="region of interest" description="Disordered" evidence="1">
    <location>
        <begin position="350"/>
        <end position="369"/>
    </location>
</feature>
<reference evidence="2" key="1">
    <citation type="journal article" date="2017" name="Gigascience">
        <title>The genome draft of coconut (Cocos nucifera).</title>
        <authorList>
            <person name="Xiao Y."/>
            <person name="Xu P."/>
            <person name="Fan H."/>
            <person name="Baudouin L."/>
            <person name="Xia W."/>
            <person name="Bocs S."/>
            <person name="Xu J."/>
            <person name="Li Q."/>
            <person name="Guo A."/>
            <person name="Zhou L."/>
            <person name="Li J."/>
            <person name="Wu Y."/>
            <person name="Ma Z."/>
            <person name="Armero A."/>
            <person name="Issali A.E."/>
            <person name="Liu N."/>
            <person name="Peng M."/>
            <person name="Yang Y."/>
        </authorList>
    </citation>
    <scope>NUCLEOTIDE SEQUENCE</scope>
    <source>
        <tissue evidence="2">Spear leaf of Hainan Tall coconut</tissue>
    </source>
</reference>
<dbReference type="Proteomes" id="UP000797356">
    <property type="component" value="Chromosome 2"/>
</dbReference>
<name>A0A8K0I173_COCNU</name>
<dbReference type="AlphaFoldDB" id="A0A8K0I173"/>
<feature type="region of interest" description="Disordered" evidence="1">
    <location>
        <begin position="528"/>
        <end position="547"/>
    </location>
</feature>
<dbReference type="EMBL" id="CM017873">
    <property type="protein sequence ID" value="KAG1331752.1"/>
    <property type="molecule type" value="Genomic_DNA"/>
</dbReference>
<feature type="compositionally biased region" description="Basic and acidic residues" evidence="1">
    <location>
        <begin position="536"/>
        <end position="547"/>
    </location>
</feature>
<evidence type="ECO:0000313" key="3">
    <source>
        <dbReference type="Proteomes" id="UP000797356"/>
    </source>
</evidence>
<organism evidence="2 3">
    <name type="scientific">Cocos nucifera</name>
    <name type="common">Coconut palm</name>
    <dbReference type="NCBI Taxonomy" id="13894"/>
    <lineage>
        <taxon>Eukaryota</taxon>
        <taxon>Viridiplantae</taxon>
        <taxon>Streptophyta</taxon>
        <taxon>Embryophyta</taxon>
        <taxon>Tracheophyta</taxon>
        <taxon>Spermatophyta</taxon>
        <taxon>Magnoliopsida</taxon>
        <taxon>Liliopsida</taxon>
        <taxon>Arecaceae</taxon>
        <taxon>Arecoideae</taxon>
        <taxon>Cocoseae</taxon>
        <taxon>Attaleinae</taxon>
        <taxon>Cocos</taxon>
    </lineage>
</organism>
<evidence type="ECO:0000313" key="2">
    <source>
        <dbReference type="EMBL" id="KAG1331752.1"/>
    </source>
</evidence>
<gene>
    <name evidence="2" type="ORF">COCNU_02G017200</name>
</gene>
<dbReference type="OrthoDB" id="2143914at2759"/>
<sequence length="592" mass="64077">MAAAMVATPISTWNGGCNSGSMVPLPSSYLPNSTGSLTQPSAVAGSIMAAPNGNWRSSFNYVSGAPMNLTSIPAIELGKGKDSHVDLFSSDLQSSCLRNYDKSLTQSSVMATSAMAALTKNLDTGSNSGLVIPNTLTSFDLPLVAATPMGDQESGWNINNVVNDLDSISSFDFSRMSDLWSTKVLPNRNEDIDGTSTESIKQQVQAWTSVFVKEPIGNQESGWNSSSMAPTTATRMPHIGLDMGEDDVMDLFTYSSPRSLLQNNLRNLDQPVALLAPNGSQEIVCNGSSMATTTLMSVPATEHNFDEGHSKSITTLELDNNPNFMFAEMLADWKEDISFANTEPIRQQVQASASSSVMRAPAGDHESGRNIGWMAPMALASMPTSEFNVGENDGTNLFPSEDISCTNIQQPRKDPWAKKGCGVVVESNTIDWGLDDLPDCMFMEVSPDRDDDIVNTCTLTEKGSGVEMEMLLQGEDEINCTNIEQSVGDPSTNKGCAMEMVGSSNAANWALDDLPHMVTEVLPHRENSSWTNIDQPRGDVSKEKGSRMEMVGSNTAEKMACDENEKRNLNLRDMDLLEMISFNSFNTRGSMI</sequence>
<comment type="caution">
    <text evidence="2">The sequence shown here is derived from an EMBL/GenBank/DDBJ whole genome shotgun (WGS) entry which is preliminary data.</text>
</comment>
<protein>
    <submittedName>
        <fullName evidence="2">Uncharacterized protein</fullName>
    </submittedName>
</protein>